<name>A0A6G0YYF3_APHCR</name>
<proteinExistence type="predicted"/>
<organism evidence="1 2">
    <name type="scientific">Aphis craccivora</name>
    <name type="common">Cowpea aphid</name>
    <dbReference type="NCBI Taxonomy" id="307492"/>
    <lineage>
        <taxon>Eukaryota</taxon>
        <taxon>Metazoa</taxon>
        <taxon>Ecdysozoa</taxon>
        <taxon>Arthropoda</taxon>
        <taxon>Hexapoda</taxon>
        <taxon>Insecta</taxon>
        <taxon>Pterygota</taxon>
        <taxon>Neoptera</taxon>
        <taxon>Paraneoptera</taxon>
        <taxon>Hemiptera</taxon>
        <taxon>Sternorrhyncha</taxon>
        <taxon>Aphidomorpha</taxon>
        <taxon>Aphidoidea</taxon>
        <taxon>Aphididae</taxon>
        <taxon>Aphidini</taxon>
        <taxon>Aphis</taxon>
        <taxon>Aphis</taxon>
    </lineage>
</organism>
<dbReference type="AlphaFoldDB" id="A0A6G0YYF3"/>
<reference evidence="1 2" key="1">
    <citation type="submission" date="2019-08" db="EMBL/GenBank/DDBJ databases">
        <title>Whole genome of Aphis craccivora.</title>
        <authorList>
            <person name="Voronova N.V."/>
            <person name="Shulinski R.S."/>
            <person name="Bandarenka Y.V."/>
            <person name="Zhorov D.G."/>
            <person name="Warner D."/>
        </authorList>
    </citation>
    <scope>NUCLEOTIDE SEQUENCE [LARGE SCALE GENOMIC DNA]</scope>
    <source>
        <strain evidence="1">180601</strain>
        <tissue evidence="1">Whole Body</tissue>
    </source>
</reference>
<sequence length="92" mass="11197">MLRFSFVCVVSSRKFDLVNTSRNSERSKECIDFTMMCFVHWERHFLNFPIVFKSAKKKKKIKEKREFLRKTSFQPNQFFYMVVIQKLITTNT</sequence>
<dbReference type="EMBL" id="VUJU01001991">
    <property type="protein sequence ID" value="KAF0762982.1"/>
    <property type="molecule type" value="Genomic_DNA"/>
</dbReference>
<dbReference type="Proteomes" id="UP000478052">
    <property type="component" value="Unassembled WGS sequence"/>
</dbReference>
<accession>A0A6G0YYF3</accession>
<evidence type="ECO:0000313" key="1">
    <source>
        <dbReference type="EMBL" id="KAF0762982.1"/>
    </source>
</evidence>
<comment type="caution">
    <text evidence="1">The sequence shown here is derived from an EMBL/GenBank/DDBJ whole genome shotgun (WGS) entry which is preliminary data.</text>
</comment>
<protein>
    <submittedName>
        <fullName evidence="1">Uncharacterized protein</fullName>
    </submittedName>
</protein>
<keyword evidence="2" id="KW-1185">Reference proteome</keyword>
<evidence type="ECO:0000313" key="2">
    <source>
        <dbReference type="Proteomes" id="UP000478052"/>
    </source>
</evidence>
<gene>
    <name evidence="1" type="ORF">FWK35_00014173</name>
</gene>